<name>A0A0V0HS54_SOLCH</name>
<protein>
    <submittedName>
        <fullName evidence="1">Putative ovule protein</fullName>
    </submittedName>
</protein>
<accession>A0A0V0HS54</accession>
<sequence>MSCFSRSPESFGKVSFQQKAKQHQVLIHLKTYHEKHPGKVAIFNPNSLSKFSIFMHLQIK</sequence>
<reference evidence="1" key="1">
    <citation type="submission" date="2015-12" db="EMBL/GenBank/DDBJ databases">
        <title>Gene expression during late stages of embryo sac development: a critical building block for successful pollen-pistil interactions.</title>
        <authorList>
            <person name="Liu Y."/>
            <person name="Joly V."/>
            <person name="Sabar M."/>
            <person name="Matton D.P."/>
        </authorList>
    </citation>
    <scope>NUCLEOTIDE SEQUENCE</scope>
</reference>
<proteinExistence type="predicted"/>
<dbReference type="AlphaFoldDB" id="A0A0V0HS54"/>
<dbReference type="EMBL" id="GEDG01016246">
    <property type="protein sequence ID" value="JAP22729.1"/>
    <property type="molecule type" value="Transcribed_RNA"/>
</dbReference>
<organism evidence="1">
    <name type="scientific">Solanum chacoense</name>
    <name type="common">Chaco potato</name>
    <dbReference type="NCBI Taxonomy" id="4108"/>
    <lineage>
        <taxon>Eukaryota</taxon>
        <taxon>Viridiplantae</taxon>
        <taxon>Streptophyta</taxon>
        <taxon>Embryophyta</taxon>
        <taxon>Tracheophyta</taxon>
        <taxon>Spermatophyta</taxon>
        <taxon>Magnoliopsida</taxon>
        <taxon>eudicotyledons</taxon>
        <taxon>Gunneridae</taxon>
        <taxon>Pentapetalae</taxon>
        <taxon>asterids</taxon>
        <taxon>lamiids</taxon>
        <taxon>Solanales</taxon>
        <taxon>Solanaceae</taxon>
        <taxon>Solanoideae</taxon>
        <taxon>Solaneae</taxon>
        <taxon>Solanum</taxon>
    </lineage>
</organism>
<evidence type="ECO:0000313" key="1">
    <source>
        <dbReference type="EMBL" id="JAP22729.1"/>
    </source>
</evidence>